<gene>
    <name evidence="2" type="ORF">SSLN_LOCUS9119</name>
</gene>
<name>A0A183SY21_SCHSO</name>
<dbReference type="EMBL" id="UYSU01035047">
    <property type="protein sequence ID" value="VDL95504.1"/>
    <property type="molecule type" value="Genomic_DNA"/>
</dbReference>
<evidence type="ECO:0000313" key="2">
    <source>
        <dbReference type="EMBL" id="VDL95504.1"/>
    </source>
</evidence>
<dbReference type="Proteomes" id="UP000275846">
    <property type="component" value="Unassembled WGS sequence"/>
</dbReference>
<dbReference type="AlphaFoldDB" id="A0A183SY21"/>
<reference evidence="4" key="1">
    <citation type="submission" date="2016-06" db="UniProtKB">
        <authorList>
            <consortium name="WormBaseParasite"/>
        </authorList>
    </citation>
    <scope>IDENTIFICATION</scope>
</reference>
<dbReference type="WBParaSite" id="SSLN_0000946801-mRNA-1">
    <property type="protein sequence ID" value="SSLN_0000946801-mRNA-1"/>
    <property type="gene ID" value="SSLN_0000946801"/>
</dbReference>
<feature type="coiled-coil region" evidence="1">
    <location>
        <begin position="127"/>
        <end position="161"/>
    </location>
</feature>
<proteinExistence type="predicted"/>
<keyword evidence="1" id="KW-0175">Coiled coil</keyword>
<organism evidence="4">
    <name type="scientific">Schistocephalus solidus</name>
    <name type="common">Tapeworm</name>
    <dbReference type="NCBI Taxonomy" id="70667"/>
    <lineage>
        <taxon>Eukaryota</taxon>
        <taxon>Metazoa</taxon>
        <taxon>Spiralia</taxon>
        <taxon>Lophotrochozoa</taxon>
        <taxon>Platyhelminthes</taxon>
        <taxon>Cestoda</taxon>
        <taxon>Eucestoda</taxon>
        <taxon>Diphyllobothriidea</taxon>
        <taxon>Diphyllobothriidae</taxon>
        <taxon>Schistocephalus</taxon>
    </lineage>
</organism>
<evidence type="ECO:0000313" key="3">
    <source>
        <dbReference type="Proteomes" id="UP000275846"/>
    </source>
</evidence>
<dbReference type="OrthoDB" id="10052054at2759"/>
<keyword evidence="3" id="KW-1185">Reference proteome</keyword>
<protein>
    <submittedName>
        <fullName evidence="2 4">Uncharacterized protein</fullName>
    </submittedName>
</protein>
<evidence type="ECO:0000256" key="1">
    <source>
        <dbReference type="SAM" id="Coils"/>
    </source>
</evidence>
<accession>A0A183SY21</accession>
<sequence>MFKSQGPTEALKTVLGDPNRIRFMELSMEHEKLAVEWKQTSNFLDGLLPEYIDSKSLDIVRRYKKLQSIAKRIIFNLRLKDPAFFTKFTSTHDADPCAEAYGSILQSAVKQEALRSKHERICDGLSSEEILVEIKKLEQQNQDLQEQIDGLVETINQMDHNYQSCKGDTFLRRYLILKTNVKYVFEKNTNLR</sequence>
<evidence type="ECO:0000313" key="4">
    <source>
        <dbReference type="WBParaSite" id="SSLN_0000946801-mRNA-1"/>
    </source>
</evidence>
<reference evidence="2 3" key="2">
    <citation type="submission" date="2018-11" db="EMBL/GenBank/DDBJ databases">
        <authorList>
            <consortium name="Pathogen Informatics"/>
        </authorList>
    </citation>
    <scope>NUCLEOTIDE SEQUENCE [LARGE SCALE GENOMIC DNA]</scope>
    <source>
        <strain evidence="2 3">NST_G2</strain>
    </source>
</reference>